<protein>
    <submittedName>
        <fullName evidence="6">Amino acid ABC transporter substrate-binding protein</fullName>
    </submittedName>
</protein>
<evidence type="ECO:0000313" key="7">
    <source>
        <dbReference type="Proteomes" id="UP001518989"/>
    </source>
</evidence>
<dbReference type="InterPro" id="IPR001638">
    <property type="entry name" value="Solute-binding_3/MltF_N"/>
</dbReference>
<evidence type="ECO:0000256" key="2">
    <source>
        <dbReference type="ARBA" id="ARBA00022448"/>
    </source>
</evidence>
<accession>A0ABS3KN49</accession>
<sequence>MRGFLKTIAGLLALAPAGTALAQPAADTVATIRARGSVACGVTPNTIGFASPDSRGVFQGLDADYCRAVAAAMFGDGGKVQFVPTTAPQRFPALQSGEVDVLIRTTTWTLSREAALGFEFTGVNFFDGNAFIVRKALGVSSAKQLDGASVCLQQGSTTELNVTDYFRANGMKLNPVTFENVEEIRTAFAAGRCDVYSSDTSTLAAFRMGQGDKAADYVLLPEVISKEPLGPAVRKGDAKWFDILRWVHFALLTAEEMGITQTNVSGFADSTNPDVQRFTGRTGDLGKMLGLQPDWAVQVIRATGNYSEMWERHITPMGLPRGINRLWNQGGLQYAPPMR</sequence>
<reference evidence="6 7" key="1">
    <citation type="submission" date="2020-09" db="EMBL/GenBank/DDBJ databases">
        <title>Roseomonas.</title>
        <authorList>
            <person name="Zhu W."/>
        </authorList>
    </citation>
    <scope>NUCLEOTIDE SEQUENCE [LARGE SCALE GENOMIC DNA]</scope>
    <source>
        <strain evidence="6 7">573</strain>
    </source>
</reference>
<dbReference type="SMART" id="SM00062">
    <property type="entry name" value="PBPb"/>
    <property type="match status" value="1"/>
</dbReference>
<dbReference type="EMBL" id="JACTNG010000003">
    <property type="protein sequence ID" value="MBO1078892.1"/>
    <property type="molecule type" value="Genomic_DNA"/>
</dbReference>
<dbReference type="RefSeq" id="WP_207416320.1">
    <property type="nucleotide sequence ID" value="NZ_CP061177.1"/>
</dbReference>
<dbReference type="Gene3D" id="3.40.190.10">
    <property type="entry name" value="Periplasmic binding protein-like II"/>
    <property type="match status" value="2"/>
</dbReference>
<name>A0ABS3KN49_9PROT</name>
<comment type="similarity">
    <text evidence="1">Belongs to the bacterial solute-binding protein 3 family.</text>
</comment>
<evidence type="ECO:0000256" key="3">
    <source>
        <dbReference type="ARBA" id="ARBA00022729"/>
    </source>
</evidence>
<keyword evidence="3 4" id="KW-0732">Signal</keyword>
<feature type="signal peptide" evidence="4">
    <location>
        <begin position="1"/>
        <end position="22"/>
    </location>
</feature>
<organism evidence="6 7">
    <name type="scientific">Roseomonas haemaphysalidis</name>
    <dbReference type="NCBI Taxonomy" id="2768162"/>
    <lineage>
        <taxon>Bacteria</taxon>
        <taxon>Pseudomonadati</taxon>
        <taxon>Pseudomonadota</taxon>
        <taxon>Alphaproteobacteria</taxon>
        <taxon>Acetobacterales</taxon>
        <taxon>Roseomonadaceae</taxon>
        <taxon>Roseomonas</taxon>
    </lineage>
</organism>
<gene>
    <name evidence="6" type="ORF">IAI61_07610</name>
</gene>
<dbReference type="PANTHER" id="PTHR30085:SF7">
    <property type="entry name" value="AMINO-ACID ABC TRANSPORTER-BINDING PROTEIN YHDW-RELATED"/>
    <property type="match status" value="1"/>
</dbReference>
<dbReference type="CDD" id="cd13692">
    <property type="entry name" value="PBP2_BztA"/>
    <property type="match status" value="1"/>
</dbReference>
<keyword evidence="7" id="KW-1185">Reference proteome</keyword>
<evidence type="ECO:0000256" key="1">
    <source>
        <dbReference type="ARBA" id="ARBA00010333"/>
    </source>
</evidence>
<keyword evidence="2" id="KW-0813">Transport</keyword>
<dbReference type="Pfam" id="PF00497">
    <property type="entry name" value="SBP_bac_3"/>
    <property type="match status" value="1"/>
</dbReference>
<feature type="domain" description="Solute-binding protein family 3/N-terminal" evidence="5">
    <location>
        <begin position="37"/>
        <end position="266"/>
    </location>
</feature>
<dbReference type="Proteomes" id="UP001518989">
    <property type="component" value="Unassembled WGS sequence"/>
</dbReference>
<dbReference type="InterPro" id="IPR051455">
    <property type="entry name" value="Bact_solute-bind_prot3"/>
</dbReference>
<dbReference type="PANTHER" id="PTHR30085">
    <property type="entry name" value="AMINO ACID ABC TRANSPORTER PERMEASE"/>
    <property type="match status" value="1"/>
</dbReference>
<feature type="chain" id="PRO_5045677625" evidence="4">
    <location>
        <begin position="23"/>
        <end position="339"/>
    </location>
</feature>
<evidence type="ECO:0000259" key="5">
    <source>
        <dbReference type="SMART" id="SM00062"/>
    </source>
</evidence>
<comment type="caution">
    <text evidence="6">The sequence shown here is derived from an EMBL/GenBank/DDBJ whole genome shotgun (WGS) entry which is preliminary data.</text>
</comment>
<evidence type="ECO:0000256" key="4">
    <source>
        <dbReference type="SAM" id="SignalP"/>
    </source>
</evidence>
<evidence type="ECO:0000313" key="6">
    <source>
        <dbReference type="EMBL" id="MBO1078892.1"/>
    </source>
</evidence>
<dbReference type="SUPFAM" id="SSF53850">
    <property type="entry name" value="Periplasmic binding protein-like II"/>
    <property type="match status" value="1"/>
</dbReference>
<proteinExistence type="inferred from homology"/>